<dbReference type="EMBL" id="AMQN01007172">
    <property type="status" value="NOT_ANNOTATED_CDS"/>
    <property type="molecule type" value="Genomic_DNA"/>
</dbReference>
<name>R7UM09_CAPTE</name>
<accession>R7UM09</accession>
<dbReference type="EnsemblMetazoa" id="CapteT189010">
    <property type="protein sequence ID" value="CapteP189010"/>
    <property type="gene ID" value="CapteG189010"/>
</dbReference>
<sequence>MNSTHLFGPALLVLLVSLCLGADEVIRFTDENLNEAYPVTMNAFSIVNYGIPMNGNLNFFVDGEGYQIYMYDYPESQMSSEINIHKMPPLYEYLYDERSKPPSQLWFSFTTEGHLYGGKGAVIGEHVLFTRTQPSLVQNITIKQVQKNGAVSTWFDIAESKSDTTSPSRGL</sequence>
<feature type="signal peptide" evidence="1">
    <location>
        <begin position="1"/>
        <end position="21"/>
    </location>
</feature>
<feature type="chain" id="PRO_5008788167" evidence="1">
    <location>
        <begin position="22"/>
        <end position="171"/>
    </location>
</feature>
<keyword evidence="4" id="KW-1185">Reference proteome</keyword>
<evidence type="ECO:0000313" key="3">
    <source>
        <dbReference type="EnsemblMetazoa" id="CapteP189010"/>
    </source>
</evidence>
<reference evidence="4" key="1">
    <citation type="submission" date="2012-12" db="EMBL/GenBank/DDBJ databases">
        <authorList>
            <person name="Hellsten U."/>
            <person name="Grimwood J."/>
            <person name="Chapman J.A."/>
            <person name="Shapiro H."/>
            <person name="Aerts A."/>
            <person name="Otillar R.P."/>
            <person name="Terry A.Y."/>
            <person name="Boore J.L."/>
            <person name="Simakov O."/>
            <person name="Marletaz F."/>
            <person name="Cho S.-J."/>
            <person name="Edsinger-Gonzales E."/>
            <person name="Havlak P."/>
            <person name="Kuo D.-H."/>
            <person name="Larsson T."/>
            <person name="Lv J."/>
            <person name="Arendt D."/>
            <person name="Savage R."/>
            <person name="Osoegawa K."/>
            <person name="de Jong P."/>
            <person name="Lindberg D.R."/>
            <person name="Seaver E.C."/>
            <person name="Weisblat D.A."/>
            <person name="Putnam N.H."/>
            <person name="Grigoriev I.V."/>
            <person name="Rokhsar D.S."/>
        </authorList>
    </citation>
    <scope>NUCLEOTIDE SEQUENCE</scope>
    <source>
        <strain evidence="4">I ESC-2004</strain>
    </source>
</reference>
<keyword evidence="1" id="KW-0732">Signal</keyword>
<evidence type="ECO:0000313" key="4">
    <source>
        <dbReference type="Proteomes" id="UP000014760"/>
    </source>
</evidence>
<dbReference type="HOGENOM" id="CLU_1564366_0_0_1"/>
<dbReference type="EMBL" id="KB300141">
    <property type="protein sequence ID" value="ELU07113.1"/>
    <property type="molecule type" value="Genomic_DNA"/>
</dbReference>
<protein>
    <submittedName>
        <fullName evidence="2 3">Uncharacterized protein</fullName>
    </submittedName>
</protein>
<proteinExistence type="predicted"/>
<organism evidence="2">
    <name type="scientific">Capitella teleta</name>
    <name type="common">Polychaete worm</name>
    <dbReference type="NCBI Taxonomy" id="283909"/>
    <lineage>
        <taxon>Eukaryota</taxon>
        <taxon>Metazoa</taxon>
        <taxon>Spiralia</taxon>
        <taxon>Lophotrochozoa</taxon>
        <taxon>Annelida</taxon>
        <taxon>Polychaeta</taxon>
        <taxon>Sedentaria</taxon>
        <taxon>Scolecida</taxon>
        <taxon>Capitellidae</taxon>
        <taxon>Capitella</taxon>
    </lineage>
</organism>
<gene>
    <name evidence="2" type="ORF">CAPTEDRAFT_189010</name>
</gene>
<reference evidence="3" key="3">
    <citation type="submission" date="2015-06" db="UniProtKB">
        <authorList>
            <consortium name="EnsemblMetazoa"/>
        </authorList>
    </citation>
    <scope>IDENTIFICATION</scope>
</reference>
<dbReference type="Proteomes" id="UP000014760">
    <property type="component" value="Unassembled WGS sequence"/>
</dbReference>
<dbReference type="AlphaFoldDB" id="R7UM09"/>
<evidence type="ECO:0000256" key="1">
    <source>
        <dbReference type="SAM" id="SignalP"/>
    </source>
</evidence>
<reference evidence="2 4" key="2">
    <citation type="journal article" date="2013" name="Nature">
        <title>Insights into bilaterian evolution from three spiralian genomes.</title>
        <authorList>
            <person name="Simakov O."/>
            <person name="Marletaz F."/>
            <person name="Cho S.J."/>
            <person name="Edsinger-Gonzales E."/>
            <person name="Havlak P."/>
            <person name="Hellsten U."/>
            <person name="Kuo D.H."/>
            <person name="Larsson T."/>
            <person name="Lv J."/>
            <person name="Arendt D."/>
            <person name="Savage R."/>
            <person name="Osoegawa K."/>
            <person name="de Jong P."/>
            <person name="Grimwood J."/>
            <person name="Chapman J.A."/>
            <person name="Shapiro H."/>
            <person name="Aerts A."/>
            <person name="Otillar R.P."/>
            <person name="Terry A.Y."/>
            <person name="Boore J.L."/>
            <person name="Grigoriev I.V."/>
            <person name="Lindberg D.R."/>
            <person name="Seaver E.C."/>
            <person name="Weisblat D.A."/>
            <person name="Putnam N.H."/>
            <person name="Rokhsar D.S."/>
        </authorList>
    </citation>
    <scope>NUCLEOTIDE SEQUENCE</scope>
    <source>
        <strain evidence="2 4">I ESC-2004</strain>
    </source>
</reference>
<evidence type="ECO:0000313" key="2">
    <source>
        <dbReference type="EMBL" id="ELU07113.1"/>
    </source>
</evidence>